<accession>A0A8J4TU87</accession>
<organism evidence="1 2">
    <name type="scientific">Clarias magur</name>
    <name type="common">Asian catfish</name>
    <name type="synonym">Macropteronotus magur</name>
    <dbReference type="NCBI Taxonomy" id="1594786"/>
    <lineage>
        <taxon>Eukaryota</taxon>
        <taxon>Metazoa</taxon>
        <taxon>Chordata</taxon>
        <taxon>Craniata</taxon>
        <taxon>Vertebrata</taxon>
        <taxon>Euteleostomi</taxon>
        <taxon>Actinopterygii</taxon>
        <taxon>Neopterygii</taxon>
        <taxon>Teleostei</taxon>
        <taxon>Ostariophysi</taxon>
        <taxon>Siluriformes</taxon>
        <taxon>Clariidae</taxon>
        <taxon>Clarias</taxon>
    </lineage>
</organism>
<feature type="non-terminal residue" evidence="1">
    <location>
        <position position="1"/>
    </location>
</feature>
<comment type="caution">
    <text evidence="1">The sequence shown here is derived from an EMBL/GenBank/DDBJ whole genome shotgun (WGS) entry which is preliminary data.</text>
</comment>
<protein>
    <submittedName>
        <fullName evidence="1">Dual specificity protein phosphatase MPK-4</fullName>
    </submittedName>
</protein>
<evidence type="ECO:0000313" key="1">
    <source>
        <dbReference type="EMBL" id="KAF5903896.1"/>
    </source>
</evidence>
<gene>
    <name evidence="1" type="ORF">DAT39_006365</name>
</gene>
<dbReference type="OrthoDB" id="2017893at2759"/>
<dbReference type="Proteomes" id="UP000727407">
    <property type="component" value="Unassembled WGS sequence"/>
</dbReference>
<keyword evidence="2" id="KW-1185">Reference proteome</keyword>
<proteinExistence type="predicted"/>
<evidence type="ECO:0000313" key="2">
    <source>
        <dbReference type="Proteomes" id="UP000727407"/>
    </source>
</evidence>
<dbReference type="AlphaFoldDB" id="A0A8J4TU87"/>
<name>A0A8J4TU87_CLAMG</name>
<sequence length="120" mass="13775">RQKMETVQKWNKDFIAHNQLDKKTHSKQNGVIVKNLSNTLKICKHLQLQPISRSACAIGSCPDLMMSRNEQRELRPAPVALTPQLPPRTHRPLFFSVSSDSNGRFKALETQEWKNNLKAQ</sequence>
<dbReference type="EMBL" id="QNUK01000066">
    <property type="protein sequence ID" value="KAF5903896.1"/>
    <property type="molecule type" value="Genomic_DNA"/>
</dbReference>
<reference evidence="1" key="1">
    <citation type="submission" date="2020-07" db="EMBL/GenBank/DDBJ databases">
        <title>Clarias magur genome sequencing, assembly and annotation.</title>
        <authorList>
            <person name="Kushwaha B."/>
            <person name="Kumar R."/>
            <person name="Das P."/>
            <person name="Joshi C.G."/>
            <person name="Kumar D."/>
            <person name="Nagpure N.S."/>
            <person name="Pandey M."/>
            <person name="Agarwal S."/>
            <person name="Srivastava S."/>
            <person name="Singh M."/>
            <person name="Sahoo L."/>
            <person name="Jayasankar P."/>
            <person name="Meher P.K."/>
            <person name="Koringa P.G."/>
            <person name="Iquebal M.A."/>
            <person name="Das S.P."/>
            <person name="Bit A."/>
            <person name="Patnaik S."/>
            <person name="Patel N."/>
            <person name="Shah T.M."/>
            <person name="Hinsu A."/>
            <person name="Jena J.K."/>
        </authorList>
    </citation>
    <scope>NUCLEOTIDE SEQUENCE</scope>
    <source>
        <strain evidence="1">CIFAMagur01</strain>
        <tissue evidence="1">Testis</tissue>
    </source>
</reference>
<feature type="non-terminal residue" evidence="1">
    <location>
        <position position="120"/>
    </location>
</feature>